<dbReference type="PROSITE" id="PS50141">
    <property type="entry name" value="A_DEAMIN_EDITASE"/>
    <property type="match status" value="1"/>
</dbReference>
<name>A0ABY7DVU2_MYAAR</name>
<organism evidence="2 3">
    <name type="scientific">Mya arenaria</name>
    <name type="common">Soft-shell clam</name>
    <dbReference type="NCBI Taxonomy" id="6604"/>
    <lineage>
        <taxon>Eukaryota</taxon>
        <taxon>Metazoa</taxon>
        <taxon>Spiralia</taxon>
        <taxon>Lophotrochozoa</taxon>
        <taxon>Mollusca</taxon>
        <taxon>Bivalvia</taxon>
        <taxon>Autobranchia</taxon>
        <taxon>Heteroconchia</taxon>
        <taxon>Euheterodonta</taxon>
        <taxon>Imparidentia</taxon>
        <taxon>Neoheterodontei</taxon>
        <taxon>Myida</taxon>
        <taxon>Myoidea</taxon>
        <taxon>Myidae</taxon>
        <taxon>Mya</taxon>
    </lineage>
</organism>
<sequence>MAALTHRGFTALVSQITCEAFAGRKVVAGLVMKRSEEDTGNRCITGQQLSLHGNTVNDSHAEIITRRGFLRFLYGQLLEYEPGRPHPMFEPSTNGKLCVRPNITFHLYISTAPCGDGALFSPRDVDRQKASVDPRIRPPHEPIFSSNVQGLTRTKMEGGEGTIPIEAGFKVQTFDGIQRGERLRTMSCTDKICRWNTVGMQGALLSHFLEPVYLDSLTLGLLYDHGHLARAVCCRLGRGEVELDSLLPAPFRLNHPWLGRVTVCDPPREVQKTKALSVNWSYGDKGPEVTDGTQGICLTRFDSFSIFRAVPGKNVLDVETEF</sequence>
<proteinExistence type="predicted"/>
<keyword evidence="3" id="KW-1185">Reference proteome</keyword>
<protein>
    <submittedName>
        <fullName evidence="2">DSRAD-like protein</fullName>
    </submittedName>
</protein>
<dbReference type="Proteomes" id="UP001164746">
    <property type="component" value="Chromosome 4"/>
</dbReference>
<accession>A0ABY7DVU2</accession>
<evidence type="ECO:0000259" key="1">
    <source>
        <dbReference type="PROSITE" id="PS50141"/>
    </source>
</evidence>
<dbReference type="PANTHER" id="PTHR10910">
    <property type="entry name" value="EUKARYOTE SPECIFIC DSRNA BINDING PROTEIN"/>
    <property type="match status" value="1"/>
</dbReference>
<dbReference type="EMBL" id="CP111015">
    <property type="protein sequence ID" value="WAR01807.1"/>
    <property type="molecule type" value="Genomic_DNA"/>
</dbReference>
<dbReference type="PANTHER" id="PTHR10910:SF107">
    <property type="entry name" value="DOUBLE-STRANDED RNA-SPECIFIC ADENOSINE DEAMINASE"/>
    <property type="match status" value="1"/>
</dbReference>
<gene>
    <name evidence="2" type="ORF">MAR_008365</name>
</gene>
<dbReference type="InterPro" id="IPR002466">
    <property type="entry name" value="A_deamin"/>
</dbReference>
<dbReference type="Pfam" id="PF02137">
    <property type="entry name" value="A_deamin"/>
    <property type="match status" value="1"/>
</dbReference>
<feature type="domain" description="A to I editase" evidence="1">
    <location>
        <begin position="36"/>
        <end position="295"/>
    </location>
</feature>
<reference evidence="2" key="1">
    <citation type="submission" date="2022-11" db="EMBL/GenBank/DDBJ databases">
        <title>Centuries of genome instability and evolution in soft-shell clam transmissible cancer (bioRxiv).</title>
        <authorList>
            <person name="Hart S.F.M."/>
            <person name="Yonemitsu M.A."/>
            <person name="Giersch R.M."/>
            <person name="Beal B.F."/>
            <person name="Arriagada G."/>
            <person name="Davis B.W."/>
            <person name="Ostrander E.A."/>
            <person name="Goff S.P."/>
            <person name="Metzger M.J."/>
        </authorList>
    </citation>
    <scope>NUCLEOTIDE SEQUENCE</scope>
    <source>
        <strain evidence="2">MELC-2E11</strain>
        <tissue evidence="2">Siphon/mantle</tissue>
    </source>
</reference>
<dbReference type="SMART" id="SM00552">
    <property type="entry name" value="ADEAMc"/>
    <property type="match status" value="1"/>
</dbReference>
<evidence type="ECO:0000313" key="3">
    <source>
        <dbReference type="Proteomes" id="UP001164746"/>
    </source>
</evidence>
<evidence type="ECO:0000313" key="2">
    <source>
        <dbReference type="EMBL" id="WAR01807.1"/>
    </source>
</evidence>